<proteinExistence type="predicted"/>
<sequence>EISVLSLDRIIFYEDGYLTFYNDLDWNFSIKKLMKKNFPDVIIALVALELILIIQKLHECDIIHTNISINNVILFPM</sequence>
<feature type="non-terminal residue" evidence="1">
    <location>
        <position position="1"/>
    </location>
</feature>
<dbReference type="Proteomes" id="UP000194236">
    <property type="component" value="Unassembled WGS sequence"/>
</dbReference>
<organism evidence="1 2">
    <name type="scientific">Euroglyphus maynei</name>
    <name type="common">Mayne's house dust mite</name>
    <dbReference type="NCBI Taxonomy" id="6958"/>
    <lineage>
        <taxon>Eukaryota</taxon>
        <taxon>Metazoa</taxon>
        <taxon>Ecdysozoa</taxon>
        <taxon>Arthropoda</taxon>
        <taxon>Chelicerata</taxon>
        <taxon>Arachnida</taxon>
        <taxon>Acari</taxon>
        <taxon>Acariformes</taxon>
        <taxon>Sarcoptiformes</taxon>
        <taxon>Astigmata</taxon>
        <taxon>Psoroptidia</taxon>
        <taxon>Analgoidea</taxon>
        <taxon>Pyroglyphidae</taxon>
        <taxon>Pyroglyphinae</taxon>
        <taxon>Euroglyphus</taxon>
    </lineage>
</organism>
<comment type="caution">
    <text evidence="1">The sequence shown here is derived from an EMBL/GenBank/DDBJ whole genome shotgun (WGS) entry which is preliminary data.</text>
</comment>
<dbReference type="EMBL" id="MUJZ01047959">
    <property type="protein sequence ID" value="OTF74249.1"/>
    <property type="molecule type" value="Genomic_DNA"/>
</dbReference>
<dbReference type="SUPFAM" id="SSF56112">
    <property type="entry name" value="Protein kinase-like (PK-like)"/>
    <property type="match status" value="1"/>
</dbReference>
<keyword evidence="2" id="KW-1185">Reference proteome</keyword>
<dbReference type="InterPro" id="IPR011009">
    <property type="entry name" value="Kinase-like_dom_sf"/>
</dbReference>
<name>A0A1Y3B0C6_EURMA</name>
<accession>A0A1Y3B0C6</accession>
<dbReference type="AlphaFoldDB" id="A0A1Y3B0C6"/>
<evidence type="ECO:0000313" key="2">
    <source>
        <dbReference type="Proteomes" id="UP000194236"/>
    </source>
</evidence>
<evidence type="ECO:0008006" key="3">
    <source>
        <dbReference type="Google" id="ProtNLM"/>
    </source>
</evidence>
<protein>
    <recommendedName>
        <fullName evidence="3">Protein kinase domain-containing protein</fullName>
    </recommendedName>
</protein>
<gene>
    <name evidence="1" type="ORF">BLA29_014641</name>
</gene>
<evidence type="ECO:0000313" key="1">
    <source>
        <dbReference type="EMBL" id="OTF74249.1"/>
    </source>
</evidence>
<dbReference type="Gene3D" id="1.10.510.10">
    <property type="entry name" value="Transferase(Phosphotransferase) domain 1"/>
    <property type="match status" value="1"/>
</dbReference>
<reference evidence="1 2" key="1">
    <citation type="submission" date="2017-03" db="EMBL/GenBank/DDBJ databases">
        <title>Genome Survey of Euroglyphus maynei.</title>
        <authorList>
            <person name="Arlian L.G."/>
            <person name="Morgan M.S."/>
            <person name="Rider S.D."/>
        </authorList>
    </citation>
    <scope>NUCLEOTIDE SEQUENCE [LARGE SCALE GENOMIC DNA]</scope>
    <source>
        <strain evidence="1">Arlian Lab</strain>
        <tissue evidence="1">Whole body</tissue>
    </source>
</reference>